<evidence type="ECO:0000313" key="7">
    <source>
        <dbReference type="Proteomes" id="UP001378188"/>
    </source>
</evidence>
<dbReference type="InterPro" id="IPR029016">
    <property type="entry name" value="GAF-like_dom_sf"/>
</dbReference>
<dbReference type="EMBL" id="JAZHOF010000001">
    <property type="protein sequence ID" value="MEJ8569919.1"/>
    <property type="molecule type" value="Genomic_DNA"/>
</dbReference>
<keyword evidence="2" id="KW-0238">DNA-binding</keyword>
<evidence type="ECO:0000256" key="1">
    <source>
        <dbReference type="ARBA" id="ARBA00023015"/>
    </source>
</evidence>
<dbReference type="InterPro" id="IPR036390">
    <property type="entry name" value="WH_DNA-bd_sf"/>
</dbReference>
<comment type="caution">
    <text evidence="6">The sequence shown here is derived from an EMBL/GenBank/DDBJ whole genome shotgun (WGS) entry which is preliminary data.</text>
</comment>
<dbReference type="Gene3D" id="3.30.450.40">
    <property type="match status" value="1"/>
</dbReference>
<reference evidence="6 7" key="1">
    <citation type="submission" date="2024-02" db="EMBL/GenBank/DDBJ databases">
        <title>Genome analysis and characterization of Microbaculum marinisediminis sp. nov., isolated from marine sediment.</title>
        <authorList>
            <person name="Du Z.-J."/>
            <person name="Ye Y.-Q."/>
            <person name="Zhang Z.-R."/>
            <person name="Yuan S.-M."/>
            <person name="Zhang X.-Y."/>
        </authorList>
    </citation>
    <scope>NUCLEOTIDE SEQUENCE [LARGE SCALE GENOMIC DNA]</scope>
    <source>
        <strain evidence="6 7">SDUM1044001</strain>
    </source>
</reference>
<dbReference type="PANTHER" id="PTHR30136">
    <property type="entry name" value="HELIX-TURN-HELIX TRANSCRIPTIONAL REGULATOR, ICLR FAMILY"/>
    <property type="match status" value="1"/>
</dbReference>
<feature type="domain" description="HTH iclR-type" evidence="4">
    <location>
        <begin position="2"/>
        <end position="62"/>
    </location>
</feature>
<dbReference type="GO" id="GO:0003700">
    <property type="term" value="F:DNA-binding transcription factor activity"/>
    <property type="evidence" value="ECO:0007669"/>
    <property type="project" value="TreeGrafter"/>
</dbReference>
<dbReference type="Gene3D" id="1.10.10.10">
    <property type="entry name" value="Winged helix-like DNA-binding domain superfamily/Winged helix DNA-binding domain"/>
    <property type="match status" value="1"/>
</dbReference>
<dbReference type="Pfam" id="PF01614">
    <property type="entry name" value="IclR_C"/>
    <property type="match status" value="1"/>
</dbReference>
<sequence length="261" mass="28226">MVKSARRTLQLLELLSVLPSAVGVSEIARYLGVPKSSAQALLETLVDCGYAEREGAAYVLAGELRHGGWVGGEFAMLRRAARPVMVEVAEMTGESVFLGIRLPNWRIRYIDKVVSAKEVRYDGGLAHDRPAYCTSIGQLFLAAESAAGLDAYLRREPLEQITRDTQTDPEQLRRTLAQVRERGWAESRNGHVDGASGIAAPVRDSAGRPIAGLTIAAPTSRFDCSRKALIEATTRGAEEITRNLRARAASVDGEPSSPEPA</sequence>
<evidence type="ECO:0000259" key="5">
    <source>
        <dbReference type="PROSITE" id="PS51078"/>
    </source>
</evidence>
<gene>
    <name evidence="6" type="ORF">V3328_00435</name>
</gene>
<evidence type="ECO:0000256" key="3">
    <source>
        <dbReference type="ARBA" id="ARBA00023163"/>
    </source>
</evidence>
<dbReference type="Proteomes" id="UP001378188">
    <property type="component" value="Unassembled WGS sequence"/>
</dbReference>
<keyword evidence="7" id="KW-1185">Reference proteome</keyword>
<dbReference type="PROSITE" id="PS51077">
    <property type="entry name" value="HTH_ICLR"/>
    <property type="match status" value="1"/>
</dbReference>
<proteinExistence type="predicted"/>
<dbReference type="GO" id="GO:0003677">
    <property type="term" value="F:DNA binding"/>
    <property type="evidence" value="ECO:0007669"/>
    <property type="project" value="UniProtKB-KW"/>
</dbReference>
<dbReference type="PANTHER" id="PTHR30136:SF35">
    <property type="entry name" value="HTH-TYPE TRANSCRIPTIONAL REGULATOR RV1719"/>
    <property type="match status" value="1"/>
</dbReference>
<dbReference type="SUPFAM" id="SSF55781">
    <property type="entry name" value="GAF domain-like"/>
    <property type="match status" value="1"/>
</dbReference>
<dbReference type="SUPFAM" id="SSF46785">
    <property type="entry name" value="Winged helix' DNA-binding domain"/>
    <property type="match status" value="1"/>
</dbReference>
<accession>A0AAW9RKI4</accession>
<dbReference type="InterPro" id="IPR036388">
    <property type="entry name" value="WH-like_DNA-bd_sf"/>
</dbReference>
<organism evidence="6 7">
    <name type="scientific">Microbaculum marinum</name>
    <dbReference type="NCBI Taxonomy" id="1764581"/>
    <lineage>
        <taxon>Bacteria</taxon>
        <taxon>Pseudomonadati</taxon>
        <taxon>Pseudomonadota</taxon>
        <taxon>Alphaproteobacteria</taxon>
        <taxon>Hyphomicrobiales</taxon>
        <taxon>Tepidamorphaceae</taxon>
        <taxon>Microbaculum</taxon>
    </lineage>
</organism>
<dbReference type="AlphaFoldDB" id="A0AAW9RKI4"/>
<protein>
    <submittedName>
        <fullName evidence="6">IclR family transcriptional regulator</fullName>
    </submittedName>
</protein>
<dbReference type="SMART" id="SM00346">
    <property type="entry name" value="HTH_ICLR"/>
    <property type="match status" value="1"/>
</dbReference>
<evidence type="ECO:0000259" key="4">
    <source>
        <dbReference type="PROSITE" id="PS51077"/>
    </source>
</evidence>
<dbReference type="RefSeq" id="WP_340327662.1">
    <property type="nucleotide sequence ID" value="NZ_JAZHOF010000001.1"/>
</dbReference>
<dbReference type="PROSITE" id="PS51078">
    <property type="entry name" value="ICLR_ED"/>
    <property type="match status" value="1"/>
</dbReference>
<dbReference type="InterPro" id="IPR005471">
    <property type="entry name" value="Tscrpt_reg_IclR_N"/>
</dbReference>
<dbReference type="Pfam" id="PF09339">
    <property type="entry name" value="HTH_IclR"/>
    <property type="match status" value="1"/>
</dbReference>
<name>A0AAW9RKI4_9HYPH</name>
<keyword evidence="1" id="KW-0805">Transcription regulation</keyword>
<dbReference type="InterPro" id="IPR014757">
    <property type="entry name" value="Tscrpt_reg_IclR_C"/>
</dbReference>
<evidence type="ECO:0000313" key="6">
    <source>
        <dbReference type="EMBL" id="MEJ8569919.1"/>
    </source>
</evidence>
<dbReference type="GO" id="GO:0045892">
    <property type="term" value="P:negative regulation of DNA-templated transcription"/>
    <property type="evidence" value="ECO:0007669"/>
    <property type="project" value="TreeGrafter"/>
</dbReference>
<evidence type="ECO:0000256" key="2">
    <source>
        <dbReference type="ARBA" id="ARBA00023125"/>
    </source>
</evidence>
<feature type="domain" description="IclR-ED" evidence="5">
    <location>
        <begin position="63"/>
        <end position="257"/>
    </location>
</feature>
<keyword evidence="3" id="KW-0804">Transcription</keyword>
<dbReference type="InterPro" id="IPR050707">
    <property type="entry name" value="HTH_MetabolicPath_Reg"/>
</dbReference>